<dbReference type="OrthoDB" id="72325at2759"/>
<dbReference type="PANTHER" id="PTHR12651">
    <property type="entry name" value="26S PROTEASOME NON-ATPASE REGULATORY SUBUNIT 9"/>
    <property type="match status" value="1"/>
</dbReference>
<dbReference type="GO" id="GO:0005737">
    <property type="term" value="C:cytoplasm"/>
    <property type="evidence" value="ECO:0007669"/>
    <property type="project" value="TreeGrafter"/>
</dbReference>
<organism evidence="7 8">
    <name type="scientific">Cercospora zeae-maydis SCOH1-5</name>
    <dbReference type="NCBI Taxonomy" id="717836"/>
    <lineage>
        <taxon>Eukaryota</taxon>
        <taxon>Fungi</taxon>
        <taxon>Dikarya</taxon>
        <taxon>Ascomycota</taxon>
        <taxon>Pezizomycotina</taxon>
        <taxon>Dothideomycetes</taxon>
        <taxon>Dothideomycetidae</taxon>
        <taxon>Mycosphaerellales</taxon>
        <taxon>Mycosphaerellaceae</taxon>
        <taxon>Cercospora</taxon>
    </lineage>
</organism>
<dbReference type="FunFam" id="2.30.42.10:FF:000107">
    <property type="entry name" value="26S proteasome non-ATPase regulatory subunit 9"/>
    <property type="match status" value="1"/>
</dbReference>
<keyword evidence="2" id="KW-0143">Chaperone</keyword>
<evidence type="ECO:0000313" key="7">
    <source>
        <dbReference type="EMBL" id="KAF2211763.1"/>
    </source>
</evidence>
<dbReference type="Gene3D" id="6.10.140.1710">
    <property type="match status" value="1"/>
</dbReference>
<reference evidence="7" key="1">
    <citation type="journal article" date="2020" name="Stud. Mycol.">
        <title>101 Dothideomycetes genomes: a test case for predicting lifestyles and emergence of pathogens.</title>
        <authorList>
            <person name="Haridas S."/>
            <person name="Albert R."/>
            <person name="Binder M."/>
            <person name="Bloem J."/>
            <person name="Labutti K."/>
            <person name="Salamov A."/>
            <person name="Andreopoulos B."/>
            <person name="Baker S."/>
            <person name="Barry K."/>
            <person name="Bills G."/>
            <person name="Bluhm B."/>
            <person name="Cannon C."/>
            <person name="Castanera R."/>
            <person name="Culley D."/>
            <person name="Daum C."/>
            <person name="Ezra D."/>
            <person name="Gonzalez J."/>
            <person name="Henrissat B."/>
            <person name="Kuo A."/>
            <person name="Liang C."/>
            <person name="Lipzen A."/>
            <person name="Lutzoni F."/>
            <person name="Magnuson J."/>
            <person name="Mondo S."/>
            <person name="Nolan M."/>
            <person name="Ohm R."/>
            <person name="Pangilinan J."/>
            <person name="Park H.-J."/>
            <person name="Ramirez L."/>
            <person name="Alfaro M."/>
            <person name="Sun H."/>
            <person name="Tritt A."/>
            <person name="Yoshinaga Y."/>
            <person name="Zwiers L.-H."/>
            <person name="Turgeon B."/>
            <person name="Goodwin S."/>
            <person name="Spatafora J."/>
            <person name="Crous P."/>
            <person name="Grigoriev I."/>
        </authorList>
    </citation>
    <scope>NUCLEOTIDE SEQUENCE</scope>
    <source>
        <strain evidence="7">SCOH1-5</strain>
    </source>
</reference>
<feature type="domain" description="PDZ" evidence="5">
    <location>
        <begin position="141"/>
        <end position="196"/>
    </location>
</feature>
<evidence type="ECO:0000259" key="6">
    <source>
        <dbReference type="Pfam" id="PF18265"/>
    </source>
</evidence>
<dbReference type="GO" id="GO:0005634">
    <property type="term" value="C:nucleus"/>
    <property type="evidence" value="ECO:0007669"/>
    <property type="project" value="TreeGrafter"/>
</dbReference>
<dbReference type="Proteomes" id="UP000799539">
    <property type="component" value="Unassembled WGS sequence"/>
</dbReference>
<evidence type="ECO:0000256" key="2">
    <source>
        <dbReference type="ARBA" id="ARBA00023186"/>
    </source>
</evidence>
<dbReference type="PANTHER" id="PTHR12651:SF1">
    <property type="entry name" value="26S PROTEASOME NON-ATPASE REGULATORY SUBUNIT 9"/>
    <property type="match status" value="1"/>
</dbReference>
<accession>A0A6A6FEH8</accession>
<evidence type="ECO:0000259" key="5">
    <source>
        <dbReference type="Pfam" id="PF17820"/>
    </source>
</evidence>
<name>A0A6A6FEH8_9PEZI</name>
<dbReference type="InterPro" id="IPR036034">
    <property type="entry name" value="PDZ_sf"/>
</dbReference>
<dbReference type="InterPro" id="IPR035269">
    <property type="entry name" value="PSMD9"/>
</dbReference>
<evidence type="ECO:0000256" key="3">
    <source>
        <dbReference type="ARBA" id="ARBA00068021"/>
    </source>
</evidence>
<feature type="domain" description="Nas2 N-terminal" evidence="6">
    <location>
        <begin position="32"/>
        <end position="110"/>
    </location>
</feature>
<dbReference type="InterPro" id="IPR041489">
    <property type="entry name" value="PDZ_6"/>
</dbReference>
<dbReference type="Gene3D" id="2.30.42.10">
    <property type="match status" value="1"/>
</dbReference>
<dbReference type="Pfam" id="PF18265">
    <property type="entry name" value="Nas2_N"/>
    <property type="match status" value="1"/>
</dbReference>
<dbReference type="EMBL" id="ML992675">
    <property type="protein sequence ID" value="KAF2211763.1"/>
    <property type="molecule type" value="Genomic_DNA"/>
</dbReference>
<comment type="similarity">
    <text evidence="1">Belongs to the proteasome subunit p27 family.</text>
</comment>
<dbReference type="SUPFAM" id="SSF50156">
    <property type="entry name" value="PDZ domain-like"/>
    <property type="match status" value="1"/>
</dbReference>
<sequence length="229" mass="24550">MGLRMDDLHAPTVGSGPTSQAASDAHGSKKSLQELIAQKQNLEAELSALGAVLDSHGVNMTTPLTTPDGFPRSDIDVAQIRTTRARVIRLKNDHKAVMKNLEEAVHEQFAAGKTPEEIPTQAAGGTTATAAPVVEPPFARVNAVVPSSPAEQAGMTAGDKVTKFGWVTWTNHERLTKVAQVVQQNENRTILVKVLREGEGAISLVHELRLTPRRDWGGRGLLGCHLVPL</sequence>
<gene>
    <name evidence="7" type="ORF">CERZMDRAFT_112458</name>
</gene>
<keyword evidence="8" id="KW-1185">Reference proteome</keyword>
<dbReference type="GO" id="GO:0070682">
    <property type="term" value="P:proteasome regulatory particle assembly"/>
    <property type="evidence" value="ECO:0007669"/>
    <property type="project" value="InterPro"/>
</dbReference>
<dbReference type="Pfam" id="PF17820">
    <property type="entry name" value="PDZ_6"/>
    <property type="match status" value="1"/>
</dbReference>
<feature type="region of interest" description="Disordered" evidence="4">
    <location>
        <begin position="1"/>
        <end position="30"/>
    </location>
</feature>
<dbReference type="AlphaFoldDB" id="A0A6A6FEH8"/>
<proteinExistence type="inferred from homology"/>
<protein>
    <recommendedName>
        <fullName evidence="3">Probable 26S proteasome regulatory subunit p27</fullName>
    </recommendedName>
</protein>
<evidence type="ECO:0000313" key="8">
    <source>
        <dbReference type="Proteomes" id="UP000799539"/>
    </source>
</evidence>
<dbReference type="InterPro" id="IPR040815">
    <property type="entry name" value="Nas2_N"/>
</dbReference>
<evidence type="ECO:0000256" key="1">
    <source>
        <dbReference type="ARBA" id="ARBA00005256"/>
    </source>
</evidence>
<evidence type="ECO:0000256" key="4">
    <source>
        <dbReference type="SAM" id="MobiDB-lite"/>
    </source>
</evidence>